<dbReference type="Gene3D" id="3.90.1200.10">
    <property type="match status" value="1"/>
</dbReference>
<organism evidence="2 3">
    <name type="scientific">Oceanicola granulosus (strain ATCC BAA-861 / DSM 15982 / KCTC 12143 / HTCC2516)</name>
    <dbReference type="NCBI Taxonomy" id="314256"/>
    <lineage>
        <taxon>Bacteria</taxon>
        <taxon>Pseudomonadati</taxon>
        <taxon>Pseudomonadota</taxon>
        <taxon>Alphaproteobacteria</taxon>
        <taxon>Rhodobacterales</taxon>
        <taxon>Roseobacteraceae</taxon>
        <taxon>Oceanicola</taxon>
    </lineage>
</organism>
<dbReference type="Gene3D" id="3.30.200.20">
    <property type="entry name" value="Phosphorylase Kinase, domain 1"/>
    <property type="match status" value="1"/>
</dbReference>
<sequence length="313" mass="34516">MPDRAGLISRFLAETDHAGWTRTPIAGDASRRRYERLQNGDRSRILMDAAPETGEDTRPFLAIARHLRGRGLAAPDIVHADPEAGLLLLEDLGPSHFADHLRTRPDDEIRLYTAATDVLAELQRHAPPPGLQRLDPTTGAEMLAPLFEWRAAEADAPAIRAATAAALARCRAPEALSLRDFHAENLVWRPERDGTDRVGLLDFQDAFLAPPAYDLASLLDDARRDIAEATREAATRRFAELTGTAHAELTAELATLSVQRNLRILGIFARLIARDGKDRYAAFVPRVEARLAARLVHPALADLRRLVGPWLPC</sequence>
<accession>Q2CJW8</accession>
<dbReference type="AlphaFoldDB" id="Q2CJW8"/>
<dbReference type="InterPro" id="IPR002575">
    <property type="entry name" value="Aminoglycoside_PTrfase"/>
</dbReference>
<evidence type="ECO:0000313" key="3">
    <source>
        <dbReference type="Proteomes" id="UP000003635"/>
    </source>
</evidence>
<evidence type="ECO:0000259" key="1">
    <source>
        <dbReference type="Pfam" id="PF01636"/>
    </source>
</evidence>
<evidence type="ECO:0000313" key="2">
    <source>
        <dbReference type="EMBL" id="EAR53021.1"/>
    </source>
</evidence>
<proteinExistence type="predicted"/>
<dbReference type="InterPro" id="IPR011009">
    <property type="entry name" value="Kinase-like_dom_sf"/>
</dbReference>
<dbReference type="eggNOG" id="COG3178">
    <property type="taxonomic scope" value="Bacteria"/>
</dbReference>
<dbReference type="SUPFAM" id="SSF56112">
    <property type="entry name" value="Protein kinase-like (PK-like)"/>
    <property type="match status" value="1"/>
</dbReference>
<gene>
    <name evidence="2" type="ORF">OG2516_11176</name>
</gene>
<dbReference type="HOGENOM" id="CLU_021467_2_0_5"/>
<dbReference type="STRING" id="314256.OG2516_11176"/>
<keyword evidence="3" id="KW-1185">Reference proteome</keyword>
<comment type="caution">
    <text evidence="2">The sequence shown here is derived from an EMBL/GenBank/DDBJ whole genome shotgun (WGS) entry which is preliminary data.</text>
</comment>
<reference evidence="2 3" key="1">
    <citation type="journal article" date="2010" name="J. Bacteriol.">
        <title>Genome sequences of Oceanicola granulosus HTCC2516(T) and Oceanicola batsensis HTCC2597(TDelta).</title>
        <authorList>
            <person name="Thrash J.C."/>
            <person name="Cho J.C."/>
            <person name="Vergin K.L."/>
            <person name="Giovannoni S.J."/>
        </authorList>
    </citation>
    <scope>NUCLEOTIDE SEQUENCE [LARGE SCALE GENOMIC DNA]</scope>
    <source>
        <strain evidence="3">ATCC BAA-861 / DSM 15982 / KCTC 12143 / HTCC2516</strain>
    </source>
</reference>
<dbReference type="Proteomes" id="UP000003635">
    <property type="component" value="Unassembled WGS sequence"/>
</dbReference>
<dbReference type="Pfam" id="PF01636">
    <property type="entry name" value="APH"/>
    <property type="match status" value="1"/>
</dbReference>
<feature type="domain" description="Aminoglycoside phosphotransferase" evidence="1">
    <location>
        <begin position="23"/>
        <end position="239"/>
    </location>
</feature>
<name>Q2CJW8_OCEGH</name>
<dbReference type="EMBL" id="AAOT01000001">
    <property type="protein sequence ID" value="EAR53021.1"/>
    <property type="molecule type" value="Genomic_DNA"/>
</dbReference>
<protein>
    <recommendedName>
        <fullName evidence="1">Aminoglycoside phosphotransferase domain-containing protein</fullName>
    </recommendedName>
</protein>
<dbReference type="RefSeq" id="WP_007255755.1">
    <property type="nucleotide sequence ID" value="NZ_CH724107.1"/>
</dbReference>
<dbReference type="OrthoDB" id="9809275at2"/>